<keyword evidence="1" id="KW-0732">Signal</keyword>
<feature type="signal peptide" evidence="1">
    <location>
        <begin position="1"/>
        <end position="22"/>
    </location>
</feature>
<protein>
    <recommendedName>
        <fullName evidence="4">Secreted protein</fullName>
    </recommendedName>
</protein>
<evidence type="ECO:0000256" key="1">
    <source>
        <dbReference type="SAM" id="SignalP"/>
    </source>
</evidence>
<name>A0AAV4PAX9_9ARAC</name>
<accession>A0AAV4PAX9</accession>
<comment type="caution">
    <text evidence="2">The sequence shown here is derived from an EMBL/GenBank/DDBJ whole genome shotgun (WGS) entry which is preliminary data.</text>
</comment>
<feature type="chain" id="PRO_5043484078" description="Secreted protein" evidence="1">
    <location>
        <begin position="23"/>
        <end position="250"/>
    </location>
</feature>
<sequence length="250" mass="28623">MVQLSNFLFAFLFLLHGSSVWGFFQHCDNSQCKNPELLRELEQLDYMPTTEEQLNTLCPQVEEFLQCNSDALERCTGKSLIELAASDNKTVSAIGHVVRSIRSIVNDICDSNSEFHERYLNGIQCFKDLSVDPAPTMKCYQEGHAVYATYANSMALLGEKEDDLKKVSESRCMITAYTLACFASELHDNCGEEARNIFVDVLKLFMPLKLNECSETNIQDLRSKFIDFLELEDDQRSIYSSVFDTRKRRK</sequence>
<evidence type="ECO:0000313" key="3">
    <source>
        <dbReference type="Proteomes" id="UP001054837"/>
    </source>
</evidence>
<proteinExistence type="predicted"/>
<reference evidence="2 3" key="1">
    <citation type="submission" date="2021-06" db="EMBL/GenBank/DDBJ databases">
        <title>Caerostris darwini draft genome.</title>
        <authorList>
            <person name="Kono N."/>
            <person name="Arakawa K."/>
        </authorList>
    </citation>
    <scope>NUCLEOTIDE SEQUENCE [LARGE SCALE GENOMIC DNA]</scope>
</reference>
<dbReference type="EMBL" id="BPLQ01002387">
    <property type="protein sequence ID" value="GIX92307.1"/>
    <property type="molecule type" value="Genomic_DNA"/>
</dbReference>
<dbReference type="Proteomes" id="UP001054837">
    <property type="component" value="Unassembled WGS sequence"/>
</dbReference>
<keyword evidence="3" id="KW-1185">Reference proteome</keyword>
<organism evidence="2 3">
    <name type="scientific">Caerostris darwini</name>
    <dbReference type="NCBI Taxonomy" id="1538125"/>
    <lineage>
        <taxon>Eukaryota</taxon>
        <taxon>Metazoa</taxon>
        <taxon>Ecdysozoa</taxon>
        <taxon>Arthropoda</taxon>
        <taxon>Chelicerata</taxon>
        <taxon>Arachnida</taxon>
        <taxon>Araneae</taxon>
        <taxon>Araneomorphae</taxon>
        <taxon>Entelegynae</taxon>
        <taxon>Araneoidea</taxon>
        <taxon>Araneidae</taxon>
        <taxon>Caerostris</taxon>
    </lineage>
</organism>
<gene>
    <name evidence="2" type="primary">AVEN_75584_1</name>
    <name evidence="2" type="ORF">CDAR_621761</name>
</gene>
<evidence type="ECO:0008006" key="4">
    <source>
        <dbReference type="Google" id="ProtNLM"/>
    </source>
</evidence>
<dbReference type="AlphaFoldDB" id="A0AAV4PAX9"/>
<evidence type="ECO:0000313" key="2">
    <source>
        <dbReference type="EMBL" id="GIX92307.1"/>
    </source>
</evidence>